<dbReference type="OrthoDB" id="2303730at2"/>
<dbReference type="PATRIC" id="fig|1423775.4.peg.2605"/>
<dbReference type="EMBL" id="AZDZ01000022">
    <property type="protein sequence ID" value="KRK78780.1"/>
    <property type="molecule type" value="Genomic_DNA"/>
</dbReference>
<reference evidence="1 2" key="1">
    <citation type="journal article" date="2015" name="Genome Announc.">
        <title>Expanding the biotechnology potential of lactobacilli through comparative genomics of 213 strains and associated genera.</title>
        <authorList>
            <person name="Sun Z."/>
            <person name="Harris H.M."/>
            <person name="McCann A."/>
            <person name="Guo C."/>
            <person name="Argimon S."/>
            <person name="Zhang W."/>
            <person name="Yang X."/>
            <person name="Jeffery I.B."/>
            <person name="Cooney J.C."/>
            <person name="Kagawa T.F."/>
            <person name="Liu W."/>
            <person name="Song Y."/>
            <person name="Salvetti E."/>
            <person name="Wrobel A."/>
            <person name="Rasinkangas P."/>
            <person name="Parkhill J."/>
            <person name="Rea M.C."/>
            <person name="O'Sullivan O."/>
            <person name="Ritari J."/>
            <person name="Douillard F.P."/>
            <person name="Paul Ross R."/>
            <person name="Yang R."/>
            <person name="Briner A.E."/>
            <person name="Felis G.E."/>
            <person name="de Vos W.M."/>
            <person name="Barrangou R."/>
            <person name="Klaenhammer T.R."/>
            <person name="Caufield P.W."/>
            <person name="Cui Y."/>
            <person name="Zhang H."/>
            <person name="O'Toole P.W."/>
        </authorList>
    </citation>
    <scope>NUCLEOTIDE SEQUENCE [LARGE SCALE GENOMIC DNA]</scope>
    <source>
        <strain evidence="1 2">DSM 19682</strain>
    </source>
</reference>
<accession>A0A0R1K5W5</accession>
<evidence type="ECO:0000313" key="1">
    <source>
        <dbReference type="EMBL" id="KRK78780.1"/>
    </source>
</evidence>
<dbReference type="AlphaFoldDB" id="A0A0R1K5W5"/>
<dbReference type="Proteomes" id="UP000051248">
    <property type="component" value="Unassembled WGS sequence"/>
</dbReference>
<dbReference type="RefSeq" id="WP_025024701.1">
    <property type="nucleotide sequence ID" value="NZ_AZDZ01000022.1"/>
</dbReference>
<protein>
    <submittedName>
        <fullName evidence="1">Uncharacterized protein</fullName>
    </submittedName>
</protein>
<proteinExistence type="predicted"/>
<keyword evidence="2" id="KW-1185">Reference proteome</keyword>
<name>A0A0R1K5W5_9LACO</name>
<sequence length="107" mass="12500">MQEVQEKPFMAEVHLPDDLIRSIVLNEVRDAKLQPLYLSFKEVAKISGLHDKRLLATLRYFEDSLDARKGGPVFYPVNGQGYKIDYQTFCKFCRKHTEAIWNLEIPK</sequence>
<evidence type="ECO:0000313" key="2">
    <source>
        <dbReference type="Proteomes" id="UP000051248"/>
    </source>
</evidence>
<organism evidence="1 2">
    <name type="scientific">Companilactobacillus nodensis DSM 19682 = JCM 14932 = NBRC 107160</name>
    <dbReference type="NCBI Taxonomy" id="1423775"/>
    <lineage>
        <taxon>Bacteria</taxon>
        <taxon>Bacillati</taxon>
        <taxon>Bacillota</taxon>
        <taxon>Bacilli</taxon>
        <taxon>Lactobacillales</taxon>
        <taxon>Lactobacillaceae</taxon>
        <taxon>Companilactobacillus</taxon>
    </lineage>
</organism>
<dbReference type="STRING" id="1423775.FD03_GL002560"/>
<comment type="caution">
    <text evidence="1">The sequence shown here is derived from an EMBL/GenBank/DDBJ whole genome shotgun (WGS) entry which is preliminary data.</text>
</comment>
<gene>
    <name evidence="1" type="ORF">FD03_GL002560</name>
</gene>